<dbReference type="InterPro" id="IPR038750">
    <property type="entry name" value="YczE/YyaS-like"/>
</dbReference>
<evidence type="ECO:0000313" key="3">
    <source>
        <dbReference type="Proteomes" id="UP000618460"/>
    </source>
</evidence>
<sequence>MKSLKMRMIFFLVGLIILTFGVSMTIKADLGAGAWDALNVGLSSITGLTIGSWVIIIDLFLILINAWVTKERPDYLAIGTIIMIGLMIDFWLLIVMKSWDFSNLTSQIVILLVGVVILGFGVSLYLQPKFALNPIDGLMVAFQKRFKLSIRVAKTITEALALTVALIIGGPIGVGTFVIFFGIGPAIQLFEPTAKRMVVYFEKQRQTV</sequence>
<reference evidence="2" key="2">
    <citation type="submission" date="2020-09" db="EMBL/GenBank/DDBJ databases">
        <authorList>
            <person name="Sun Q."/>
            <person name="Zhou Y."/>
        </authorList>
    </citation>
    <scope>NUCLEOTIDE SEQUENCE</scope>
    <source>
        <strain evidence="2">CGMCC 1.6333</strain>
    </source>
</reference>
<feature type="transmembrane region" description="Helical" evidence="1">
    <location>
        <begin position="75"/>
        <end position="96"/>
    </location>
</feature>
<proteinExistence type="predicted"/>
<reference evidence="2" key="1">
    <citation type="journal article" date="2014" name="Int. J. Syst. Evol. Microbiol.">
        <title>Complete genome sequence of Corynebacterium casei LMG S-19264T (=DSM 44701T), isolated from a smear-ripened cheese.</title>
        <authorList>
            <consortium name="US DOE Joint Genome Institute (JGI-PGF)"/>
            <person name="Walter F."/>
            <person name="Albersmeier A."/>
            <person name="Kalinowski J."/>
            <person name="Ruckert C."/>
        </authorList>
    </citation>
    <scope>NUCLEOTIDE SEQUENCE</scope>
    <source>
        <strain evidence="2">CGMCC 1.6333</strain>
    </source>
</reference>
<evidence type="ECO:0000313" key="2">
    <source>
        <dbReference type="EMBL" id="GGM30097.1"/>
    </source>
</evidence>
<accession>A0A917TNA0</accession>
<feature type="transmembrane region" description="Helical" evidence="1">
    <location>
        <begin position="159"/>
        <end position="183"/>
    </location>
</feature>
<name>A0A917TNA0_9BACI</name>
<comment type="caution">
    <text evidence="2">The sequence shown here is derived from an EMBL/GenBank/DDBJ whole genome shotgun (WGS) entry which is preliminary data.</text>
</comment>
<organism evidence="2 3">
    <name type="scientific">Paraliobacillus quinghaiensis</name>
    <dbReference type="NCBI Taxonomy" id="470815"/>
    <lineage>
        <taxon>Bacteria</taxon>
        <taxon>Bacillati</taxon>
        <taxon>Bacillota</taxon>
        <taxon>Bacilli</taxon>
        <taxon>Bacillales</taxon>
        <taxon>Bacillaceae</taxon>
        <taxon>Paraliobacillus</taxon>
    </lineage>
</organism>
<feature type="transmembrane region" description="Helical" evidence="1">
    <location>
        <begin position="108"/>
        <end position="126"/>
    </location>
</feature>
<dbReference type="OrthoDB" id="154912at2"/>
<feature type="transmembrane region" description="Helical" evidence="1">
    <location>
        <begin position="44"/>
        <end position="68"/>
    </location>
</feature>
<keyword evidence="1" id="KW-0812">Transmembrane</keyword>
<dbReference type="EMBL" id="BMLG01000006">
    <property type="protein sequence ID" value="GGM30097.1"/>
    <property type="molecule type" value="Genomic_DNA"/>
</dbReference>
<evidence type="ECO:0000256" key="1">
    <source>
        <dbReference type="SAM" id="Phobius"/>
    </source>
</evidence>
<dbReference type="Proteomes" id="UP000618460">
    <property type="component" value="Unassembled WGS sequence"/>
</dbReference>
<gene>
    <name evidence="2" type="primary">yyaS</name>
    <name evidence="2" type="ORF">GCM10011351_15310</name>
</gene>
<dbReference type="AlphaFoldDB" id="A0A917TNA0"/>
<keyword evidence="1" id="KW-0472">Membrane</keyword>
<dbReference type="PANTHER" id="PTHR40078:SF1">
    <property type="entry name" value="INTEGRAL MEMBRANE PROTEIN"/>
    <property type="match status" value="1"/>
</dbReference>
<dbReference type="PANTHER" id="PTHR40078">
    <property type="entry name" value="INTEGRAL MEMBRANE PROTEIN-RELATED"/>
    <property type="match status" value="1"/>
</dbReference>
<dbReference type="Pfam" id="PF19700">
    <property type="entry name" value="DUF6198"/>
    <property type="match status" value="1"/>
</dbReference>
<keyword evidence="3" id="KW-1185">Reference proteome</keyword>
<evidence type="ECO:0008006" key="4">
    <source>
        <dbReference type="Google" id="ProtNLM"/>
    </source>
</evidence>
<keyword evidence="1" id="KW-1133">Transmembrane helix</keyword>
<dbReference type="RefSeq" id="WP_117154181.1">
    <property type="nucleotide sequence ID" value="NZ_BMLG01000006.1"/>
</dbReference>
<protein>
    <recommendedName>
        <fullName evidence="4">YitT family protein</fullName>
    </recommendedName>
</protein>